<organism evidence="1 2">
    <name type="scientific">Dendrobium thyrsiflorum</name>
    <name type="common">Pinecone-like raceme dendrobium</name>
    <name type="synonym">Orchid</name>
    <dbReference type="NCBI Taxonomy" id="117978"/>
    <lineage>
        <taxon>Eukaryota</taxon>
        <taxon>Viridiplantae</taxon>
        <taxon>Streptophyta</taxon>
        <taxon>Embryophyta</taxon>
        <taxon>Tracheophyta</taxon>
        <taxon>Spermatophyta</taxon>
        <taxon>Magnoliopsida</taxon>
        <taxon>Liliopsida</taxon>
        <taxon>Asparagales</taxon>
        <taxon>Orchidaceae</taxon>
        <taxon>Epidendroideae</taxon>
        <taxon>Malaxideae</taxon>
        <taxon>Dendrobiinae</taxon>
        <taxon>Dendrobium</taxon>
    </lineage>
</organism>
<gene>
    <name evidence="1" type="ORF">M5K25_001931</name>
</gene>
<proteinExistence type="predicted"/>
<name>A0ABD0VT27_DENTH</name>
<evidence type="ECO:0000313" key="2">
    <source>
        <dbReference type="Proteomes" id="UP001552299"/>
    </source>
</evidence>
<protein>
    <recommendedName>
        <fullName evidence="3">Secreted protein</fullName>
    </recommendedName>
</protein>
<comment type="caution">
    <text evidence="1">The sequence shown here is derived from an EMBL/GenBank/DDBJ whole genome shotgun (WGS) entry which is preliminary data.</text>
</comment>
<dbReference type="Proteomes" id="UP001552299">
    <property type="component" value="Unassembled WGS sequence"/>
</dbReference>
<dbReference type="AlphaFoldDB" id="A0ABD0VT27"/>
<keyword evidence="2" id="KW-1185">Reference proteome</keyword>
<dbReference type="EMBL" id="JANQDX010000002">
    <property type="protein sequence ID" value="KAL0927728.1"/>
    <property type="molecule type" value="Genomic_DNA"/>
</dbReference>
<evidence type="ECO:0000313" key="1">
    <source>
        <dbReference type="EMBL" id="KAL0927728.1"/>
    </source>
</evidence>
<reference evidence="1 2" key="1">
    <citation type="journal article" date="2024" name="Plant Biotechnol. J.">
        <title>Dendrobium thyrsiflorum genome and its molecular insights into genes involved in important horticultural traits.</title>
        <authorList>
            <person name="Chen B."/>
            <person name="Wang J.Y."/>
            <person name="Zheng P.J."/>
            <person name="Li K.L."/>
            <person name="Liang Y.M."/>
            <person name="Chen X.F."/>
            <person name="Zhang C."/>
            <person name="Zhao X."/>
            <person name="He X."/>
            <person name="Zhang G.Q."/>
            <person name="Liu Z.J."/>
            <person name="Xu Q."/>
        </authorList>
    </citation>
    <scope>NUCLEOTIDE SEQUENCE [LARGE SCALE GENOMIC DNA]</scope>
    <source>
        <strain evidence="1">GZMU011</strain>
    </source>
</reference>
<sequence>MRRAHLLFNLTVRLLLTKKSFKGVAQELLHLLPLSIGSHKCEDMLDGDCNSMREFVQIFCPHRIIPIKRPLIPAVRRQKT</sequence>
<evidence type="ECO:0008006" key="3">
    <source>
        <dbReference type="Google" id="ProtNLM"/>
    </source>
</evidence>
<accession>A0ABD0VT27</accession>